<protein>
    <recommendedName>
        <fullName evidence="2">Putative restriction endonuclease domain-containing protein</fullName>
    </recommendedName>
</protein>
<dbReference type="PANTHER" id="PTHR35400">
    <property type="entry name" value="SLR1083 PROTEIN"/>
    <property type="match status" value="1"/>
</dbReference>
<evidence type="ECO:0000259" key="2">
    <source>
        <dbReference type="Pfam" id="PF05685"/>
    </source>
</evidence>
<organism evidence="3 4">
    <name type="scientific">Streptomyces hiroshimensis</name>
    <dbReference type="NCBI Taxonomy" id="66424"/>
    <lineage>
        <taxon>Bacteria</taxon>
        <taxon>Bacillati</taxon>
        <taxon>Actinomycetota</taxon>
        <taxon>Actinomycetes</taxon>
        <taxon>Kitasatosporales</taxon>
        <taxon>Streptomycetaceae</taxon>
        <taxon>Streptomyces</taxon>
    </lineage>
</organism>
<dbReference type="CDD" id="cd06260">
    <property type="entry name" value="DUF820-like"/>
    <property type="match status" value="1"/>
</dbReference>
<feature type="compositionally biased region" description="Pro residues" evidence="1">
    <location>
        <begin position="190"/>
        <end position="199"/>
    </location>
</feature>
<dbReference type="PANTHER" id="PTHR35400:SF3">
    <property type="entry name" value="SLL1072 PROTEIN"/>
    <property type="match status" value="1"/>
</dbReference>
<comment type="caution">
    <text evidence="3">The sequence shown here is derived from an EMBL/GenBank/DDBJ whole genome shotgun (WGS) entry which is preliminary data.</text>
</comment>
<proteinExistence type="predicted"/>
<dbReference type="InterPro" id="IPR011335">
    <property type="entry name" value="Restrct_endonuc-II-like"/>
</dbReference>
<dbReference type="SUPFAM" id="SSF52980">
    <property type="entry name" value="Restriction endonuclease-like"/>
    <property type="match status" value="1"/>
</dbReference>
<evidence type="ECO:0000313" key="4">
    <source>
        <dbReference type="Proteomes" id="UP000659223"/>
    </source>
</evidence>
<accession>A0ABQ2Y5S0</accession>
<evidence type="ECO:0000313" key="3">
    <source>
        <dbReference type="EMBL" id="GGX60866.1"/>
    </source>
</evidence>
<reference evidence="4" key="1">
    <citation type="journal article" date="2019" name="Int. J. Syst. Evol. Microbiol.">
        <title>The Global Catalogue of Microorganisms (GCM) 10K type strain sequencing project: providing services to taxonomists for standard genome sequencing and annotation.</title>
        <authorList>
            <consortium name="The Broad Institute Genomics Platform"/>
            <consortium name="The Broad Institute Genome Sequencing Center for Infectious Disease"/>
            <person name="Wu L."/>
            <person name="Ma J."/>
        </authorList>
    </citation>
    <scope>NUCLEOTIDE SEQUENCE [LARGE SCALE GENOMIC DNA]</scope>
    <source>
        <strain evidence="4">JCM 4586</strain>
    </source>
</reference>
<keyword evidence="4" id="KW-1185">Reference proteome</keyword>
<dbReference type="Proteomes" id="UP000659223">
    <property type="component" value="Unassembled WGS sequence"/>
</dbReference>
<feature type="domain" description="Putative restriction endonuclease" evidence="2">
    <location>
        <begin position="25"/>
        <end position="174"/>
    </location>
</feature>
<dbReference type="RefSeq" id="WP_190019612.1">
    <property type="nucleotide sequence ID" value="NZ_BMUT01000001.1"/>
</dbReference>
<dbReference type="Pfam" id="PF05685">
    <property type="entry name" value="Uma2"/>
    <property type="match status" value="1"/>
</dbReference>
<dbReference type="InterPro" id="IPR008538">
    <property type="entry name" value="Uma2"/>
</dbReference>
<dbReference type="EMBL" id="BMUT01000001">
    <property type="protein sequence ID" value="GGX60866.1"/>
    <property type="molecule type" value="Genomic_DNA"/>
</dbReference>
<gene>
    <name evidence="3" type="ORF">GCM10010324_01850</name>
</gene>
<evidence type="ECO:0000256" key="1">
    <source>
        <dbReference type="SAM" id="MobiDB-lite"/>
    </source>
</evidence>
<feature type="region of interest" description="Disordered" evidence="1">
    <location>
        <begin position="177"/>
        <end position="199"/>
    </location>
</feature>
<sequence length="199" mass="22001">MSARPHAYAADDPETALKYAVQCVRGHRAQIVEGVIQLMSATWGHEKVIKKIRRQMEPTTDKLGCVIGAGNVDLPGTPNWYIPDMAVIPEHLEDANAVLADQTLLVVEVTSESSGDTDRIVKRRRYAEFVAPLYLLVDRQEHSCTLFSKPGKLGYTRTNGPLPFGTPVRLPEPFDLDIDTSEFRPDRGPTTPPALPVRG</sequence>
<dbReference type="InterPro" id="IPR012296">
    <property type="entry name" value="Nuclease_put_TT1808"/>
</dbReference>
<dbReference type="Gene3D" id="3.90.1570.10">
    <property type="entry name" value="tt1808, chain A"/>
    <property type="match status" value="1"/>
</dbReference>
<name>A0ABQ2Y5S0_9ACTN</name>